<dbReference type="EMBL" id="JBEAFC010000008">
    <property type="protein sequence ID" value="KAL1546137.1"/>
    <property type="molecule type" value="Genomic_DNA"/>
</dbReference>
<evidence type="ECO:0000313" key="6">
    <source>
        <dbReference type="EMBL" id="KAL1546137.1"/>
    </source>
</evidence>
<name>A0ABD1GQ45_SALDI</name>
<accession>A0ABD1GQ45</accession>
<dbReference type="InterPro" id="IPR015300">
    <property type="entry name" value="DNA-bd_pseudobarrel_sf"/>
</dbReference>
<keyword evidence="7" id="KW-1185">Reference proteome</keyword>
<sequence>MADNGDLDYIRLPSFFKHFSEARSMEELRLPPEWVRIHGGDLSFQCKLRDNRIVHGDFLTFMLVDVGKFQVERYNPGTRCPPHSDIESEFMVN</sequence>
<keyword evidence="5" id="KW-0539">Nucleus</keyword>
<reference evidence="6 7" key="1">
    <citation type="submission" date="2024-06" db="EMBL/GenBank/DDBJ databases">
        <title>A chromosome level genome sequence of Diviner's sage (Salvia divinorum).</title>
        <authorList>
            <person name="Ford S.A."/>
            <person name="Ro D.-K."/>
            <person name="Ness R.W."/>
            <person name="Phillips M.A."/>
        </authorList>
    </citation>
    <scope>NUCLEOTIDE SEQUENCE [LARGE SCALE GENOMIC DNA]</scope>
    <source>
        <strain evidence="6">SAF-2024a</strain>
        <tissue evidence="6">Leaf</tissue>
    </source>
</reference>
<keyword evidence="4" id="KW-0804">Transcription</keyword>
<evidence type="ECO:0000256" key="2">
    <source>
        <dbReference type="ARBA" id="ARBA00023015"/>
    </source>
</evidence>
<dbReference type="SUPFAM" id="SSF101936">
    <property type="entry name" value="DNA-binding pseudobarrel domain"/>
    <property type="match status" value="1"/>
</dbReference>
<dbReference type="AlphaFoldDB" id="A0ABD1GQ45"/>
<protein>
    <submittedName>
        <fullName evidence="6">B3 domain-containing protein REM20-like</fullName>
    </submittedName>
</protein>
<keyword evidence="3" id="KW-0238">DNA-binding</keyword>
<evidence type="ECO:0000256" key="5">
    <source>
        <dbReference type="ARBA" id="ARBA00023242"/>
    </source>
</evidence>
<evidence type="ECO:0000256" key="3">
    <source>
        <dbReference type="ARBA" id="ARBA00023125"/>
    </source>
</evidence>
<evidence type="ECO:0000256" key="4">
    <source>
        <dbReference type="ARBA" id="ARBA00023163"/>
    </source>
</evidence>
<comment type="caution">
    <text evidence="6">The sequence shown here is derived from an EMBL/GenBank/DDBJ whole genome shotgun (WGS) entry which is preliminary data.</text>
</comment>
<evidence type="ECO:0000256" key="1">
    <source>
        <dbReference type="ARBA" id="ARBA00004123"/>
    </source>
</evidence>
<organism evidence="6 7">
    <name type="scientific">Salvia divinorum</name>
    <name type="common">Maria pastora</name>
    <name type="synonym">Diviner's sage</name>
    <dbReference type="NCBI Taxonomy" id="28513"/>
    <lineage>
        <taxon>Eukaryota</taxon>
        <taxon>Viridiplantae</taxon>
        <taxon>Streptophyta</taxon>
        <taxon>Embryophyta</taxon>
        <taxon>Tracheophyta</taxon>
        <taxon>Spermatophyta</taxon>
        <taxon>Magnoliopsida</taxon>
        <taxon>eudicotyledons</taxon>
        <taxon>Gunneridae</taxon>
        <taxon>Pentapetalae</taxon>
        <taxon>asterids</taxon>
        <taxon>lamiids</taxon>
        <taxon>Lamiales</taxon>
        <taxon>Lamiaceae</taxon>
        <taxon>Nepetoideae</taxon>
        <taxon>Mentheae</taxon>
        <taxon>Salviinae</taxon>
        <taxon>Salvia</taxon>
        <taxon>Salvia subgen. Calosphace</taxon>
    </lineage>
</organism>
<proteinExistence type="predicted"/>
<comment type="subcellular location">
    <subcellularLocation>
        <location evidence="1">Nucleus</location>
    </subcellularLocation>
</comment>
<gene>
    <name evidence="6" type="ORF">AAHA92_22780</name>
</gene>
<dbReference type="GO" id="GO:0005634">
    <property type="term" value="C:nucleus"/>
    <property type="evidence" value="ECO:0007669"/>
    <property type="project" value="UniProtKB-SubCell"/>
</dbReference>
<dbReference type="Proteomes" id="UP001567538">
    <property type="component" value="Unassembled WGS sequence"/>
</dbReference>
<evidence type="ECO:0000313" key="7">
    <source>
        <dbReference type="Proteomes" id="UP001567538"/>
    </source>
</evidence>
<keyword evidence="2" id="KW-0805">Transcription regulation</keyword>
<dbReference type="GO" id="GO:0003677">
    <property type="term" value="F:DNA binding"/>
    <property type="evidence" value="ECO:0007669"/>
    <property type="project" value="UniProtKB-KW"/>
</dbReference>